<evidence type="ECO:0000313" key="2">
    <source>
        <dbReference type="Proteomes" id="UP000727993"/>
    </source>
</evidence>
<dbReference type="PANTHER" id="PTHR12993">
    <property type="entry name" value="N-ACETYLGLUCOSAMINYL-PHOSPHATIDYLINOSITOL DE-N-ACETYLASE-RELATED"/>
    <property type="match status" value="1"/>
</dbReference>
<dbReference type="AlphaFoldDB" id="A0A936TE38"/>
<dbReference type="InterPro" id="IPR003737">
    <property type="entry name" value="GlcNAc_PI_deacetylase-related"/>
</dbReference>
<dbReference type="EMBL" id="JADJZA010000001">
    <property type="protein sequence ID" value="MBK9296294.1"/>
    <property type="molecule type" value="Genomic_DNA"/>
</dbReference>
<accession>A0A936TE38</accession>
<organism evidence="1 2">
    <name type="scientific">Candidatus Neomicrothrix subdominans</name>
    <dbReference type="NCBI Taxonomy" id="2954438"/>
    <lineage>
        <taxon>Bacteria</taxon>
        <taxon>Bacillati</taxon>
        <taxon>Actinomycetota</taxon>
        <taxon>Acidimicrobiia</taxon>
        <taxon>Acidimicrobiales</taxon>
        <taxon>Microthrixaceae</taxon>
        <taxon>Candidatus Neomicrothrix</taxon>
    </lineage>
</organism>
<name>A0A936TE38_9ACTN</name>
<dbReference type="Proteomes" id="UP000727993">
    <property type="component" value="Unassembled WGS sequence"/>
</dbReference>
<dbReference type="PANTHER" id="PTHR12993:SF28">
    <property type="entry name" value="LMBE FAMILY PROTEIN"/>
    <property type="match status" value="1"/>
</dbReference>
<sequence length="239" mass="26215">MAMAIGAHPDDVEFGCGATLARWAAAGTRIHHLICTDGSKGTWDPSANLPELVRRRQEEQRAASRCLGGTGEVTFLGRIDGELANDAGARSEVVAAIRTVRPDVILGHDPWKRYRLHPDHRAAGWLTIDGIVAARDPHFLPELGLERHRPSALLLFEADEVDHVEPAEPQHLRARIAALEAHRSQFETTHYHRVGGAGSGLDPAELHAEFVDRERRLLAEAGHPFGVALGEVFKLMDDL</sequence>
<dbReference type="InterPro" id="IPR024078">
    <property type="entry name" value="LmbE-like_dom_sf"/>
</dbReference>
<dbReference type="Gene3D" id="3.40.50.10320">
    <property type="entry name" value="LmbE-like"/>
    <property type="match status" value="1"/>
</dbReference>
<proteinExistence type="predicted"/>
<evidence type="ECO:0000313" key="1">
    <source>
        <dbReference type="EMBL" id="MBK9296294.1"/>
    </source>
</evidence>
<dbReference type="Pfam" id="PF02585">
    <property type="entry name" value="PIG-L"/>
    <property type="match status" value="1"/>
</dbReference>
<dbReference type="GO" id="GO:0016137">
    <property type="term" value="P:glycoside metabolic process"/>
    <property type="evidence" value="ECO:0007669"/>
    <property type="project" value="UniProtKB-ARBA"/>
</dbReference>
<protein>
    <submittedName>
        <fullName evidence="1">PIG-L family deacetylase</fullName>
    </submittedName>
</protein>
<gene>
    <name evidence="1" type="ORF">IPN02_05405</name>
</gene>
<comment type="caution">
    <text evidence="1">The sequence shown here is derived from an EMBL/GenBank/DDBJ whole genome shotgun (WGS) entry which is preliminary data.</text>
</comment>
<dbReference type="SUPFAM" id="SSF102588">
    <property type="entry name" value="LmbE-like"/>
    <property type="match status" value="1"/>
</dbReference>
<dbReference type="GO" id="GO:0016811">
    <property type="term" value="F:hydrolase activity, acting on carbon-nitrogen (but not peptide) bonds, in linear amides"/>
    <property type="evidence" value="ECO:0007669"/>
    <property type="project" value="TreeGrafter"/>
</dbReference>
<reference evidence="1 2" key="1">
    <citation type="submission" date="2020-10" db="EMBL/GenBank/DDBJ databases">
        <title>Connecting structure to function with the recovery of over 1000 high-quality activated sludge metagenome-assembled genomes encoding full-length rRNA genes using long-read sequencing.</title>
        <authorList>
            <person name="Singleton C.M."/>
            <person name="Petriglieri F."/>
            <person name="Kristensen J.M."/>
            <person name="Kirkegaard R.H."/>
            <person name="Michaelsen T.Y."/>
            <person name="Andersen M.H."/>
            <person name="Karst S.M."/>
            <person name="Dueholm M.S."/>
            <person name="Nielsen P.H."/>
            <person name="Albertsen M."/>
        </authorList>
    </citation>
    <scope>NUCLEOTIDE SEQUENCE [LARGE SCALE GENOMIC DNA]</scope>
    <source>
        <strain evidence="1">Lyne_18-Q3-R50-59_MAXAC.006</strain>
    </source>
</reference>